<feature type="region of interest" description="Disordered" evidence="1">
    <location>
        <begin position="116"/>
        <end position="140"/>
    </location>
</feature>
<dbReference type="OrthoDB" id="8527522at2"/>
<gene>
    <name evidence="2" type="ORF">HIU99_15770</name>
</gene>
<evidence type="ECO:0000313" key="3">
    <source>
        <dbReference type="Proteomes" id="UP000567186"/>
    </source>
</evidence>
<feature type="compositionally biased region" description="Basic residues" evidence="1">
    <location>
        <begin position="24"/>
        <end position="38"/>
    </location>
</feature>
<feature type="compositionally biased region" description="Basic residues" evidence="1">
    <location>
        <begin position="129"/>
        <end position="140"/>
    </location>
</feature>
<keyword evidence="3" id="KW-1185">Reference proteome</keyword>
<dbReference type="RefSeq" id="WP_135955750.1">
    <property type="nucleotide sequence ID" value="NZ_JABCKY010000008.1"/>
</dbReference>
<name>A0A7Y0RF19_9GAMM</name>
<protein>
    <submittedName>
        <fullName evidence="2">Uncharacterized protein</fullName>
    </submittedName>
</protein>
<accession>A0A7Y0RF19</accession>
<reference evidence="2 3" key="1">
    <citation type="submission" date="2020-04" db="EMBL/GenBank/DDBJ databases">
        <title>Marinobacter oceani sp. nov., isolated from marine solar saltern.</title>
        <authorList>
            <person name="Chen X.-Y."/>
        </authorList>
    </citation>
    <scope>NUCLEOTIDE SEQUENCE [LARGE SCALE GENOMIC DNA]</scope>
    <source>
        <strain evidence="2 3">W62</strain>
    </source>
</reference>
<sequence length="140" mass="15927">MKFLLALAVVAVIVLVLLKKKSKEGNKHIRHKTPRKRASQAAANRDQANFQATKIVPGDNACQAARDLQDKLFLDSELNTPKLPLPECTQVSDCHCKYDHQGDRRSDEDDRRLHTLQTELYPATEGANRRRQKRGRRATD</sequence>
<dbReference type="EMBL" id="JABCKY010000008">
    <property type="protein sequence ID" value="NMT65044.1"/>
    <property type="molecule type" value="Genomic_DNA"/>
</dbReference>
<comment type="caution">
    <text evidence="2">The sequence shown here is derived from an EMBL/GenBank/DDBJ whole genome shotgun (WGS) entry which is preliminary data.</text>
</comment>
<evidence type="ECO:0000313" key="2">
    <source>
        <dbReference type="EMBL" id="NMT65044.1"/>
    </source>
</evidence>
<dbReference type="AlphaFoldDB" id="A0A7Y0RF19"/>
<organism evidence="2 3">
    <name type="scientific">Marinobacter orientalis</name>
    <dbReference type="NCBI Taxonomy" id="1928859"/>
    <lineage>
        <taxon>Bacteria</taxon>
        <taxon>Pseudomonadati</taxon>
        <taxon>Pseudomonadota</taxon>
        <taxon>Gammaproteobacteria</taxon>
        <taxon>Pseudomonadales</taxon>
        <taxon>Marinobacteraceae</taxon>
        <taxon>Marinobacter</taxon>
    </lineage>
</organism>
<proteinExistence type="predicted"/>
<dbReference type="Proteomes" id="UP000567186">
    <property type="component" value="Unassembled WGS sequence"/>
</dbReference>
<evidence type="ECO:0000256" key="1">
    <source>
        <dbReference type="SAM" id="MobiDB-lite"/>
    </source>
</evidence>
<feature type="region of interest" description="Disordered" evidence="1">
    <location>
        <begin position="24"/>
        <end position="46"/>
    </location>
</feature>